<dbReference type="EMBL" id="CACTIH010007260">
    <property type="protein sequence ID" value="CAA3006364.1"/>
    <property type="molecule type" value="Genomic_DNA"/>
</dbReference>
<evidence type="ECO:0000313" key="2">
    <source>
        <dbReference type="EMBL" id="CAA3006364.1"/>
    </source>
</evidence>
<name>A0A8S0TKE0_OLEEU</name>
<evidence type="ECO:0000256" key="1">
    <source>
        <dbReference type="SAM" id="MobiDB-lite"/>
    </source>
</evidence>
<feature type="compositionally biased region" description="Basic and acidic residues" evidence="1">
    <location>
        <begin position="600"/>
        <end position="613"/>
    </location>
</feature>
<feature type="compositionally biased region" description="Polar residues" evidence="1">
    <location>
        <begin position="614"/>
        <end position="625"/>
    </location>
</feature>
<dbReference type="Gramene" id="OE9A121271T1">
    <property type="protein sequence ID" value="OE9A121271C1"/>
    <property type="gene ID" value="OE9A121271"/>
</dbReference>
<feature type="compositionally biased region" description="Polar residues" evidence="1">
    <location>
        <begin position="522"/>
        <end position="532"/>
    </location>
</feature>
<reference evidence="2 3" key="1">
    <citation type="submission" date="2019-12" db="EMBL/GenBank/DDBJ databases">
        <authorList>
            <person name="Alioto T."/>
            <person name="Alioto T."/>
            <person name="Gomez Garrido J."/>
        </authorList>
    </citation>
    <scope>NUCLEOTIDE SEQUENCE [LARGE SCALE GENOMIC DNA]</scope>
</reference>
<organism evidence="2 3">
    <name type="scientific">Olea europaea subsp. europaea</name>
    <dbReference type="NCBI Taxonomy" id="158383"/>
    <lineage>
        <taxon>Eukaryota</taxon>
        <taxon>Viridiplantae</taxon>
        <taxon>Streptophyta</taxon>
        <taxon>Embryophyta</taxon>
        <taxon>Tracheophyta</taxon>
        <taxon>Spermatophyta</taxon>
        <taxon>Magnoliopsida</taxon>
        <taxon>eudicotyledons</taxon>
        <taxon>Gunneridae</taxon>
        <taxon>Pentapetalae</taxon>
        <taxon>asterids</taxon>
        <taxon>lamiids</taxon>
        <taxon>Lamiales</taxon>
        <taxon>Oleaceae</taxon>
        <taxon>Oleeae</taxon>
        <taxon>Olea</taxon>
    </lineage>
</organism>
<feature type="region of interest" description="Disordered" evidence="1">
    <location>
        <begin position="600"/>
        <end position="625"/>
    </location>
</feature>
<feature type="region of interest" description="Disordered" evidence="1">
    <location>
        <begin position="350"/>
        <end position="369"/>
    </location>
</feature>
<dbReference type="Proteomes" id="UP000594638">
    <property type="component" value="Unassembled WGS sequence"/>
</dbReference>
<evidence type="ECO:0000313" key="3">
    <source>
        <dbReference type="Proteomes" id="UP000594638"/>
    </source>
</evidence>
<comment type="caution">
    <text evidence="2">The sequence shown here is derived from an EMBL/GenBank/DDBJ whole genome shotgun (WGS) entry which is preliminary data.</text>
</comment>
<sequence>MGVRISPLRAGGNKQENVCRVCATNFLPVRSGRRLARLGACSRLGPRPVAQIEQSRERLLATQAATESKCAFLQRGRFISAVSCHHSRRCVPALIDPPTRLVQQTYARRNTNVEQTAPLRAKISVATPAIGPGGGGGFALSERTPRGLLNALWRARELDTRATLIVATRAWRMINRSRGWHTKSWGWGGGLAGERRSAGRANISGKCHSRSIHNRGRAEWARGDPKAAQGPLESLLLDEGHSFREDLLEDVDEEDDYDYHSPSRVGDRATRKWAHISRANCSRQNMGPRAGGLPKDHKKDIDQMDSLNDLPVGPKPTRVGAHLVQGGGGRRIYSNYSAPRDDAIGLMGRSVSSHHGPRVSSHRPSGTSTALHSTVVGRLVNMLVRPVDEPARPISTTRVFHWPRFERRAAPRELRVRNSGPGSYLASEQIQRQERARQDCVGLDSVDKIVTSDETLAIRLDGLADPPIRFSACVCRRQRALESLDFGPRGTRWHFVETDLRVTWPARSEEEPLGELSLSSPTRESTSCTTRARSGGATIWQRNRSAVGSPCKATHTLHSAGRRPMGDARELELRAEIWRPNCTLRKIAQCDHCQTAIAREDTNQQDHQTDRDPLSSSQAPTPRSY</sequence>
<feature type="region of interest" description="Disordered" evidence="1">
    <location>
        <begin position="510"/>
        <end position="535"/>
    </location>
</feature>
<protein>
    <submittedName>
        <fullName evidence="2">Uncharacterized protein</fullName>
    </submittedName>
</protein>
<accession>A0A8S0TKE0</accession>
<proteinExistence type="predicted"/>
<dbReference type="AlphaFoldDB" id="A0A8S0TKE0"/>
<gene>
    <name evidence="2" type="ORF">OLEA9_A121271</name>
</gene>
<keyword evidence="3" id="KW-1185">Reference proteome</keyword>